<dbReference type="PANTHER" id="PTHR37489">
    <property type="entry name" value="DUF3500 DOMAIN-CONTAINING PROTEIN"/>
    <property type="match status" value="1"/>
</dbReference>
<feature type="region of interest" description="Disordered" evidence="1">
    <location>
        <begin position="160"/>
        <end position="210"/>
    </location>
</feature>
<dbReference type="Proteomes" id="UP001634747">
    <property type="component" value="Unassembled WGS sequence"/>
</dbReference>
<accession>A0ABW9KP03</accession>
<dbReference type="EMBL" id="JBJYXY010000001">
    <property type="protein sequence ID" value="MFN2976239.1"/>
    <property type="molecule type" value="Genomic_DNA"/>
</dbReference>
<sequence length="426" mass="45858">MTMRKCSDNGNARSEDRRTTRSRRARRRPDDARSCDLAINERLRCEAYGGKMKRIACLVAVAALCASVFVNAQQKNSTEAVVHAANDFLATLTAEQKKKVMYAFDDSTQRARWSNFPTGVIARGGINLKSMSAAQQQAVMTLLGTVLSPMGVEKVEEIRQADDDFKANGSKRGPGGGGPRPQGPPPGGQGGPPPQFGGRGPGPGGRPPGGDLFGSDLYYISFLGAPSATQPWMLQFGGHHLALNITVAGSQGVLTPTLTGAQPALFKLNGKTIRPVGRESDKALALFKALDESQRKQAVLTYQVADLVLGPGQDGKKIQPEGLKALSMNAKQQAMLLDVIGEWTGILTEPYAATRMNQMKADLKDTYFAWSGPTDAEVGTNITAYYRIQGPHLVIEYAPQSDEPGNHVHTMYRDPTNDYGSALVRP</sequence>
<reference evidence="2 3" key="1">
    <citation type="submission" date="2024-12" db="EMBL/GenBank/DDBJ databases">
        <authorList>
            <person name="Lee Y."/>
        </authorList>
    </citation>
    <scope>NUCLEOTIDE SEQUENCE [LARGE SCALE GENOMIC DNA]</scope>
    <source>
        <strain evidence="2 3">03SUJ4</strain>
    </source>
</reference>
<dbReference type="Pfam" id="PF12006">
    <property type="entry name" value="DUF3500"/>
    <property type="match status" value="1"/>
</dbReference>
<evidence type="ECO:0000313" key="3">
    <source>
        <dbReference type="Proteomes" id="UP001634747"/>
    </source>
</evidence>
<protein>
    <submittedName>
        <fullName evidence="2">DUF3500 domain-containing protein</fullName>
    </submittedName>
</protein>
<dbReference type="PANTHER" id="PTHR37489:SF1">
    <property type="entry name" value="DUF3500 DOMAIN-CONTAINING PROTEIN"/>
    <property type="match status" value="1"/>
</dbReference>
<feature type="region of interest" description="Disordered" evidence="1">
    <location>
        <begin position="1"/>
        <end position="31"/>
    </location>
</feature>
<dbReference type="InterPro" id="IPR021889">
    <property type="entry name" value="DUF3500"/>
</dbReference>
<organism evidence="2 3">
    <name type="scientific">Terriglobus aquaticus</name>
    <dbReference type="NCBI Taxonomy" id="940139"/>
    <lineage>
        <taxon>Bacteria</taxon>
        <taxon>Pseudomonadati</taxon>
        <taxon>Acidobacteriota</taxon>
        <taxon>Terriglobia</taxon>
        <taxon>Terriglobales</taxon>
        <taxon>Acidobacteriaceae</taxon>
        <taxon>Terriglobus</taxon>
    </lineage>
</organism>
<evidence type="ECO:0000256" key="1">
    <source>
        <dbReference type="SAM" id="MobiDB-lite"/>
    </source>
</evidence>
<keyword evidence="3" id="KW-1185">Reference proteome</keyword>
<comment type="caution">
    <text evidence="2">The sequence shown here is derived from an EMBL/GenBank/DDBJ whole genome shotgun (WGS) entry which is preliminary data.</text>
</comment>
<feature type="compositionally biased region" description="Gly residues" evidence="1">
    <location>
        <begin position="197"/>
        <end position="210"/>
    </location>
</feature>
<feature type="compositionally biased region" description="Pro residues" evidence="1">
    <location>
        <begin position="181"/>
        <end position="195"/>
    </location>
</feature>
<proteinExistence type="predicted"/>
<evidence type="ECO:0000313" key="2">
    <source>
        <dbReference type="EMBL" id="MFN2976239.1"/>
    </source>
</evidence>
<dbReference type="RefSeq" id="WP_263412274.1">
    <property type="nucleotide sequence ID" value="NZ_BAABBH010000001.1"/>
</dbReference>
<name>A0ABW9KP03_9BACT</name>
<gene>
    <name evidence="2" type="ORF">ACK2TP_10745</name>
</gene>